<feature type="DNA-binding region" description="H-T-H motif" evidence="2">
    <location>
        <begin position="35"/>
        <end position="54"/>
    </location>
</feature>
<dbReference type="RefSeq" id="WP_085072765.1">
    <property type="nucleotide sequence ID" value="NZ_BLKU01000002.1"/>
</dbReference>
<evidence type="ECO:0000259" key="3">
    <source>
        <dbReference type="PROSITE" id="PS50977"/>
    </source>
</evidence>
<sequence>MPSSTAGRPTRAQRHELIEEAATRLFAERGFAATTVDDIAQATGLTKPMLYRHFESKQELGVALMTRARAELIEAPLARFQPGVAEPQSQVPAMVDAWLEHVERHPNSARLLFTPVTGDPEVERVQTELFARQTATQAALLREFAPELDDVETEALATMMRASLCAIALWWLDRPEIPRDVPARALLRSFQGIYTALGDTDADFHRKES</sequence>
<gene>
    <name evidence="5" type="ORF">I2456_06190</name>
    <name evidence="4" type="ORF">MKUB_05080</name>
</gene>
<accession>A0AAX1JES9</accession>
<dbReference type="InterPro" id="IPR050109">
    <property type="entry name" value="HTH-type_TetR-like_transc_reg"/>
</dbReference>
<evidence type="ECO:0000313" key="6">
    <source>
        <dbReference type="Proteomes" id="UP000465306"/>
    </source>
</evidence>
<reference evidence="4" key="2">
    <citation type="submission" date="2020-02" db="EMBL/GenBank/DDBJ databases">
        <authorList>
            <person name="Matsumoto Y."/>
            <person name="Kinjo T."/>
            <person name="Motooka D."/>
            <person name="Nabeya D."/>
            <person name="Jung N."/>
            <person name="Uechi K."/>
            <person name="Horii T."/>
            <person name="Iida T."/>
            <person name="Fujita J."/>
            <person name="Nakamura S."/>
        </authorList>
    </citation>
    <scope>NUCLEOTIDE SEQUENCE</scope>
    <source>
        <strain evidence="4">JCM 13573</strain>
    </source>
</reference>
<dbReference type="InterPro" id="IPR041669">
    <property type="entry name" value="TetR_C_15"/>
</dbReference>
<name>A0AAX1JES9_9MYCO</name>
<evidence type="ECO:0000313" key="7">
    <source>
        <dbReference type="Proteomes" id="UP000663583"/>
    </source>
</evidence>
<dbReference type="InterPro" id="IPR023772">
    <property type="entry name" value="DNA-bd_HTH_TetR-type_CS"/>
</dbReference>
<dbReference type="PANTHER" id="PTHR30055:SF226">
    <property type="entry name" value="HTH-TYPE TRANSCRIPTIONAL REGULATOR PKSA"/>
    <property type="match status" value="1"/>
</dbReference>
<evidence type="ECO:0000256" key="1">
    <source>
        <dbReference type="ARBA" id="ARBA00023125"/>
    </source>
</evidence>
<dbReference type="EMBL" id="CP065047">
    <property type="protein sequence ID" value="QPI39085.1"/>
    <property type="molecule type" value="Genomic_DNA"/>
</dbReference>
<evidence type="ECO:0000313" key="4">
    <source>
        <dbReference type="EMBL" id="GFG63018.1"/>
    </source>
</evidence>
<dbReference type="Gene3D" id="1.10.357.10">
    <property type="entry name" value="Tetracycline Repressor, domain 2"/>
    <property type="match status" value="1"/>
</dbReference>
<organism evidence="5 7">
    <name type="scientific">Mycobacterium kubicae</name>
    <dbReference type="NCBI Taxonomy" id="120959"/>
    <lineage>
        <taxon>Bacteria</taxon>
        <taxon>Bacillati</taxon>
        <taxon>Actinomycetota</taxon>
        <taxon>Actinomycetes</taxon>
        <taxon>Mycobacteriales</taxon>
        <taxon>Mycobacteriaceae</taxon>
        <taxon>Mycobacterium</taxon>
        <taxon>Mycobacterium simiae complex</taxon>
    </lineage>
</organism>
<evidence type="ECO:0000313" key="5">
    <source>
        <dbReference type="EMBL" id="QPI39085.1"/>
    </source>
</evidence>
<dbReference type="Proteomes" id="UP000663583">
    <property type="component" value="Chromosome"/>
</dbReference>
<dbReference type="PROSITE" id="PS50977">
    <property type="entry name" value="HTH_TETR_2"/>
    <property type="match status" value="1"/>
</dbReference>
<feature type="domain" description="HTH tetR-type" evidence="3">
    <location>
        <begin position="12"/>
        <end position="72"/>
    </location>
</feature>
<dbReference type="SUPFAM" id="SSF46689">
    <property type="entry name" value="Homeodomain-like"/>
    <property type="match status" value="1"/>
</dbReference>
<reference evidence="5" key="3">
    <citation type="submission" date="2020-11" db="EMBL/GenBank/DDBJ databases">
        <title>Intraspecies plasmid and genomic variation of Mycobacterium kubicae revealed by the complete genome sequences of two clinical isolates.</title>
        <authorList>
            <person name="Hendrix J.R."/>
            <person name="Epperson L.E."/>
            <person name="Honda J.R."/>
            <person name="Strong M."/>
        </authorList>
    </citation>
    <scope>NUCLEOTIDE SEQUENCE</scope>
    <source>
        <strain evidence="5">JCM 13573</strain>
    </source>
</reference>
<evidence type="ECO:0000256" key="2">
    <source>
        <dbReference type="PROSITE-ProRule" id="PRU00335"/>
    </source>
</evidence>
<dbReference type="Pfam" id="PF17918">
    <property type="entry name" value="TetR_C_15"/>
    <property type="match status" value="1"/>
</dbReference>
<dbReference type="InterPro" id="IPR001647">
    <property type="entry name" value="HTH_TetR"/>
</dbReference>
<dbReference type="EMBL" id="BLKU01000002">
    <property type="protein sequence ID" value="GFG63018.1"/>
    <property type="molecule type" value="Genomic_DNA"/>
</dbReference>
<keyword evidence="1 2" id="KW-0238">DNA-binding</keyword>
<protein>
    <submittedName>
        <fullName evidence="4">TetR family transcriptional regulator</fullName>
    </submittedName>
    <submittedName>
        <fullName evidence="5">TetR/AcrR family transcriptional regulator</fullName>
    </submittedName>
</protein>
<dbReference type="GO" id="GO:0000976">
    <property type="term" value="F:transcription cis-regulatory region binding"/>
    <property type="evidence" value="ECO:0007669"/>
    <property type="project" value="TreeGrafter"/>
</dbReference>
<dbReference type="InterPro" id="IPR009057">
    <property type="entry name" value="Homeodomain-like_sf"/>
</dbReference>
<dbReference type="InterPro" id="IPR036271">
    <property type="entry name" value="Tet_transcr_reg_TetR-rel_C_sf"/>
</dbReference>
<reference evidence="4 6" key="1">
    <citation type="journal article" date="2019" name="Emerg. Microbes Infect.">
        <title>Comprehensive subspecies identification of 175 nontuberculous mycobacteria species based on 7547 genomic profiles.</title>
        <authorList>
            <person name="Matsumoto Y."/>
            <person name="Kinjo T."/>
            <person name="Motooka D."/>
            <person name="Nabeya D."/>
            <person name="Jung N."/>
            <person name="Uechi K."/>
            <person name="Horii T."/>
            <person name="Iida T."/>
            <person name="Fujita J."/>
            <person name="Nakamura S."/>
        </authorList>
    </citation>
    <scope>NUCLEOTIDE SEQUENCE [LARGE SCALE GENOMIC DNA]</scope>
    <source>
        <strain evidence="4 6">JCM 13573</strain>
    </source>
</reference>
<dbReference type="GO" id="GO:0003700">
    <property type="term" value="F:DNA-binding transcription factor activity"/>
    <property type="evidence" value="ECO:0007669"/>
    <property type="project" value="TreeGrafter"/>
</dbReference>
<keyword evidence="6" id="KW-1185">Reference proteome</keyword>
<dbReference type="PANTHER" id="PTHR30055">
    <property type="entry name" value="HTH-TYPE TRANSCRIPTIONAL REGULATOR RUTR"/>
    <property type="match status" value="1"/>
</dbReference>
<dbReference type="AlphaFoldDB" id="A0AAX1JES9"/>
<proteinExistence type="predicted"/>
<dbReference type="KEGG" id="mku:I2456_06190"/>
<dbReference type="PRINTS" id="PR00455">
    <property type="entry name" value="HTHTETR"/>
</dbReference>
<dbReference type="PROSITE" id="PS01081">
    <property type="entry name" value="HTH_TETR_1"/>
    <property type="match status" value="1"/>
</dbReference>
<dbReference type="SUPFAM" id="SSF48498">
    <property type="entry name" value="Tetracyclin repressor-like, C-terminal domain"/>
    <property type="match status" value="1"/>
</dbReference>
<dbReference type="Pfam" id="PF00440">
    <property type="entry name" value="TetR_N"/>
    <property type="match status" value="1"/>
</dbReference>
<dbReference type="Proteomes" id="UP000465306">
    <property type="component" value="Unassembled WGS sequence"/>
</dbReference>